<dbReference type="Proteomes" id="UP000015423">
    <property type="component" value="Plasmid pSCO1"/>
</dbReference>
<organism evidence="1 2">
    <name type="scientific">Streptomyces collinus (strain DSM 40733 / Tue 365)</name>
    <dbReference type="NCBI Taxonomy" id="1214242"/>
    <lineage>
        <taxon>Bacteria</taxon>
        <taxon>Bacillati</taxon>
        <taxon>Actinomycetota</taxon>
        <taxon>Actinomycetes</taxon>
        <taxon>Kitasatosporales</taxon>
        <taxon>Streptomycetaceae</taxon>
        <taxon>Streptomyces</taxon>
    </lineage>
</organism>
<protein>
    <submittedName>
        <fullName evidence="1">Uncharacterized protein</fullName>
    </submittedName>
</protein>
<dbReference type="AlphaFoldDB" id="S5V2R9"/>
<keyword evidence="2" id="KW-1185">Reference proteome</keyword>
<name>S5V2R9_STRC3</name>
<dbReference type="KEGG" id="sci:B446_35573"/>
<proteinExistence type="predicted"/>
<evidence type="ECO:0000313" key="1">
    <source>
        <dbReference type="EMBL" id="AGS73873.1"/>
    </source>
</evidence>
<sequence>MIGTQVEQSGQTRCSLPGVRSSSLALRPETMIGGRWLMFEVRVFRRRLWAVGIAGVVVTGDSS</sequence>
<evidence type="ECO:0000313" key="2">
    <source>
        <dbReference type="Proteomes" id="UP000015423"/>
    </source>
</evidence>
<reference evidence="1 2" key="1">
    <citation type="submission" date="2012-10" db="EMBL/GenBank/DDBJ databases">
        <title>The complete genome sequence of Streptomyces collinus Tu 365.</title>
        <authorList>
            <person name="Ruckert C."/>
            <person name="Szczepanowski R."/>
            <person name="Goesmann A."/>
            <person name="Pross E.K."/>
            <person name="Musiol E.M."/>
            <person name="Blin K."/>
            <person name="Wohlleben W."/>
            <person name="Puhler A."/>
            <person name="Weber T."/>
            <person name="Kalinowski J."/>
        </authorList>
    </citation>
    <scope>NUCLEOTIDE SEQUENCE [LARGE SCALE GENOMIC DNA]</scope>
    <source>
        <strain evidence="2">DSM 40733 / Tue 365</strain>
        <plasmid evidence="1 2">pSCO1</plasmid>
    </source>
</reference>
<dbReference type="HOGENOM" id="CLU_2883826_0_0_11"/>
<keyword evidence="1" id="KW-0614">Plasmid</keyword>
<geneLocation type="plasmid" evidence="1 2">
    <name>pSCO1</name>
</geneLocation>
<dbReference type="EMBL" id="CP006260">
    <property type="protein sequence ID" value="AGS73873.1"/>
    <property type="molecule type" value="Genomic_DNA"/>
</dbReference>
<gene>
    <name evidence="1" type="ORF">B446_35573</name>
</gene>
<accession>S5V2R9</accession>